<evidence type="ECO:0000313" key="3">
    <source>
        <dbReference type="Proteomes" id="UP000034112"/>
    </source>
</evidence>
<dbReference type="AlphaFoldDB" id="A0A0F9XNY2"/>
<dbReference type="EMBL" id="JOKZ01000171">
    <property type="protein sequence ID" value="KKP01963.1"/>
    <property type="molecule type" value="Genomic_DNA"/>
</dbReference>
<comment type="caution">
    <text evidence="2">The sequence shown here is derived from an EMBL/GenBank/DDBJ whole genome shotgun (WGS) entry which is preliminary data.</text>
</comment>
<feature type="chain" id="PRO_5002530221" evidence="1">
    <location>
        <begin position="24"/>
        <end position="294"/>
    </location>
</feature>
<evidence type="ECO:0000313" key="2">
    <source>
        <dbReference type="EMBL" id="KKP01963.1"/>
    </source>
</evidence>
<dbReference type="SUPFAM" id="SSF53335">
    <property type="entry name" value="S-adenosyl-L-methionine-dependent methyltransferases"/>
    <property type="match status" value="1"/>
</dbReference>
<dbReference type="PROSITE" id="PS51257">
    <property type="entry name" value="PROKAR_LIPOPROTEIN"/>
    <property type="match status" value="1"/>
</dbReference>
<dbReference type="InterPro" id="IPR029063">
    <property type="entry name" value="SAM-dependent_MTases_sf"/>
</dbReference>
<gene>
    <name evidence="2" type="ORF">THAR02_05940</name>
</gene>
<proteinExistence type="predicted"/>
<protein>
    <submittedName>
        <fullName evidence="2">Hard-surface induced protein 5</fullName>
    </submittedName>
</protein>
<dbReference type="OMA" id="YYTWLEY"/>
<organism evidence="2 3">
    <name type="scientific">Trichoderma harzianum</name>
    <name type="common">Hypocrea lixii</name>
    <dbReference type="NCBI Taxonomy" id="5544"/>
    <lineage>
        <taxon>Eukaryota</taxon>
        <taxon>Fungi</taxon>
        <taxon>Dikarya</taxon>
        <taxon>Ascomycota</taxon>
        <taxon>Pezizomycotina</taxon>
        <taxon>Sordariomycetes</taxon>
        <taxon>Hypocreomycetidae</taxon>
        <taxon>Hypocreales</taxon>
        <taxon>Hypocreaceae</taxon>
        <taxon>Trichoderma</taxon>
    </lineage>
</organism>
<dbReference type="Gene3D" id="3.40.50.150">
    <property type="entry name" value="Vaccinia Virus protein VP39"/>
    <property type="match status" value="1"/>
</dbReference>
<feature type="signal peptide" evidence="1">
    <location>
        <begin position="1"/>
        <end position="23"/>
    </location>
</feature>
<sequence>MSLNRTLYLAFVIAACLFVYALSHHSKQWVSATAEAIQGNLVPHRSSSSDKSSTSRRPNFEQIARKYGTDKVTTHKYQFMYDKYLSSIRDEELKVLEIGLGCNMVSTDFRFAMPIRPAYNLLFFFLSQDYGPGASYYTWLEYLPFVDLYFIEYDGQCAEKYQDKTANAHVFIGDQTDTVFLARFSAEATTDGLFDVIIDDGGHTMNQQITSLEVLWETVKPGGLYVIEDLQTSYWESFGGDPAGRRSSKETTMSYLYQLIDDLMIGNSAKQISHEVLSIDCMAEICALRKKEHL</sequence>
<evidence type="ECO:0000256" key="1">
    <source>
        <dbReference type="SAM" id="SignalP"/>
    </source>
</evidence>
<accession>A0A0F9XNY2</accession>
<name>A0A0F9XNY2_TRIHA</name>
<dbReference type="Proteomes" id="UP000034112">
    <property type="component" value="Unassembled WGS sequence"/>
</dbReference>
<keyword evidence="1" id="KW-0732">Signal</keyword>
<dbReference type="OrthoDB" id="407477at2759"/>
<reference evidence="3" key="1">
    <citation type="journal article" date="2015" name="Genome Announc.">
        <title>Draft whole-genome sequence of the biocontrol agent Trichoderma harzianum T6776.</title>
        <authorList>
            <person name="Baroncelli R."/>
            <person name="Piaggeschi G."/>
            <person name="Fiorini L."/>
            <person name="Bertolini E."/>
            <person name="Zapparata A."/>
            <person name="Pe M.E."/>
            <person name="Sarrocco S."/>
            <person name="Vannacci G."/>
        </authorList>
    </citation>
    <scope>NUCLEOTIDE SEQUENCE [LARGE SCALE GENOMIC DNA]</scope>
    <source>
        <strain evidence="3">T6776</strain>
    </source>
</reference>